<evidence type="ECO:0000313" key="8">
    <source>
        <dbReference type="Proteomes" id="UP000051264"/>
    </source>
</evidence>
<keyword evidence="2 5" id="KW-0378">Hydrolase</keyword>
<evidence type="ECO:0000256" key="1">
    <source>
        <dbReference type="ARBA" id="ARBA00022741"/>
    </source>
</evidence>
<dbReference type="InterPro" id="IPR027785">
    <property type="entry name" value="UvrD-like_helicase_C"/>
</dbReference>
<dbReference type="PANTHER" id="PTHR11070:SF17">
    <property type="entry name" value="DNA HELICASE IV"/>
    <property type="match status" value="1"/>
</dbReference>
<feature type="domain" description="UvrD-like helicase ATP-binding" evidence="6">
    <location>
        <begin position="222"/>
        <end position="612"/>
    </location>
</feature>
<dbReference type="STRING" id="1423747.FC69_GL001878"/>
<dbReference type="InterPro" id="IPR014016">
    <property type="entry name" value="UvrD-like_ATP-bd"/>
</dbReference>
<keyword evidence="1 5" id="KW-0547">Nucleotide-binding</keyword>
<dbReference type="GO" id="GO:0003677">
    <property type="term" value="F:DNA binding"/>
    <property type="evidence" value="ECO:0007669"/>
    <property type="project" value="InterPro"/>
</dbReference>
<evidence type="ECO:0000256" key="4">
    <source>
        <dbReference type="ARBA" id="ARBA00022840"/>
    </source>
</evidence>
<dbReference type="GO" id="GO:0043138">
    <property type="term" value="F:3'-5' DNA helicase activity"/>
    <property type="evidence" value="ECO:0007669"/>
    <property type="project" value="TreeGrafter"/>
</dbReference>
<name>A0A0R1RPE4_9LACO</name>
<dbReference type="PANTHER" id="PTHR11070">
    <property type="entry name" value="UVRD / RECB / PCRA DNA HELICASE FAMILY MEMBER"/>
    <property type="match status" value="1"/>
</dbReference>
<dbReference type="EMBL" id="AZEX01000055">
    <property type="protein sequence ID" value="KRL59117.1"/>
    <property type="molecule type" value="Genomic_DNA"/>
</dbReference>
<evidence type="ECO:0000259" key="6">
    <source>
        <dbReference type="PROSITE" id="PS51198"/>
    </source>
</evidence>
<keyword evidence="4 5" id="KW-0067">ATP-binding</keyword>
<evidence type="ECO:0000313" key="7">
    <source>
        <dbReference type="EMBL" id="KRL59117.1"/>
    </source>
</evidence>
<dbReference type="Proteomes" id="UP000051264">
    <property type="component" value="Unassembled WGS sequence"/>
</dbReference>
<gene>
    <name evidence="7" type="ORF">FC69_GL001878</name>
</gene>
<dbReference type="InterPro" id="IPR000212">
    <property type="entry name" value="DNA_helicase_UvrD/REP"/>
</dbReference>
<feature type="binding site" evidence="5">
    <location>
        <begin position="243"/>
        <end position="250"/>
    </location>
    <ligand>
        <name>ATP</name>
        <dbReference type="ChEBI" id="CHEBI:30616"/>
    </ligand>
</feature>
<comment type="caution">
    <text evidence="7">The sequence shown here is derived from an EMBL/GenBank/DDBJ whole genome shotgun (WGS) entry which is preliminary data.</text>
</comment>
<dbReference type="AlphaFoldDB" id="A0A0R1RPE4"/>
<evidence type="ECO:0000256" key="2">
    <source>
        <dbReference type="ARBA" id="ARBA00022801"/>
    </source>
</evidence>
<dbReference type="eggNOG" id="COG3973">
    <property type="taxonomic scope" value="Bacteria"/>
</dbReference>
<dbReference type="GO" id="GO:0005524">
    <property type="term" value="F:ATP binding"/>
    <property type="evidence" value="ECO:0007669"/>
    <property type="project" value="UniProtKB-UniRule"/>
</dbReference>
<dbReference type="Gene3D" id="3.40.50.300">
    <property type="entry name" value="P-loop containing nucleotide triphosphate hydrolases"/>
    <property type="match status" value="2"/>
</dbReference>
<evidence type="ECO:0000256" key="5">
    <source>
        <dbReference type="PROSITE-ProRule" id="PRU00560"/>
    </source>
</evidence>
<dbReference type="PROSITE" id="PS51198">
    <property type="entry name" value="UVRD_HELICASE_ATP_BIND"/>
    <property type="match status" value="1"/>
</dbReference>
<dbReference type="GO" id="GO:0005829">
    <property type="term" value="C:cytosol"/>
    <property type="evidence" value="ECO:0007669"/>
    <property type="project" value="TreeGrafter"/>
</dbReference>
<organism evidence="7 8">
    <name type="scientific">Latilactobacillus fuchuensis DSM 14340 = JCM 11249</name>
    <dbReference type="NCBI Taxonomy" id="1423747"/>
    <lineage>
        <taxon>Bacteria</taxon>
        <taxon>Bacillati</taxon>
        <taxon>Bacillota</taxon>
        <taxon>Bacilli</taxon>
        <taxon>Lactobacillales</taxon>
        <taxon>Lactobacillaceae</taxon>
        <taxon>Latilactobacillus</taxon>
    </lineage>
</organism>
<proteinExistence type="predicted"/>
<dbReference type="GO" id="GO:0000725">
    <property type="term" value="P:recombinational repair"/>
    <property type="evidence" value="ECO:0007669"/>
    <property type="project" value="TreeGrafter"/>
</dbReference>
<accession>A0A0R1RPE4</accession>
<keyword evidence="3 5" id="KW-0347">Helicase</keyword>
<dbReference type="SUPFAM" id="SSF52540">
    <property type="entry name" value="P-loop containing nucleoside triphosphate hydrolases"/>
    <property type="match status" value="1"/>
</dbReference>
<reference evidence="7 8" key="1">
    <citation type="journal article" date="2015" name="Genome Announc.">
        <title>Expanding the biotechnology potential of lactobacilli through comparative genomics of 213 strains and associated genera.</title>
        <authorList>
            <person name="Sun Z."/>
            <person name="Harris H.M."/>
            <person name="McCann A."/>
            <person name="Guo C."/>
            <person name="Argimon S."/>
            <person name="Zhang W."/>
            <person name="Yang X."/>
            <person name="Jeffery I.B."/>
            <person name="Cooney J.C."/>
            <person name="Kagawa T.F."/>
            <person name="Liu W."/>
            <person name="Song Y."/>
            <person name="Salvetti E."/>
            <person name="Wrobel A."/>
            <person name="Rasinkangas P."/>
            <person name="Parkhill J."/>
            <person name="Rea M.C."/>
            <person name="O'Sullivan O."/>
            <person name="Ritari J."/>
            <person name="Douillard F.P."/>
            <person name="Paul Ross R."/>
            <person name="Yang R."/>
            <person name="Briner A.E."/>
            <person name="Felis G.E."/>
            <person name="de Vos W.M."/>
            <person name="Barrangou R."/>
            <person name="Klaenhammer T.R."/>
            <person name="Caufield P.W."/>
            <person name="Cui Y."/>
            <person name="Zhang H."/>
            <person name="O'Toole P.W."/>
        </authorList>
    </citation>
    <scope>NUCLEOTIDE SEQUENCE [LARGE SCALE GENOMIC DNA]</scope>
    <source>
        <strain evidence="7 8">DSM 14340</strain>
    </source>
</reference>
<dbReference type="InterPro" id="IPR048228">
    <property type="entry name" value="HelD_bacillota"/>
</dbReference>
<sequence>MLNCLFRNLEAFALTDVQKSLEQSRLNEIVALVKTAEKHFEGAVKRAKSEEQEINENFFNDVRLNFNNDSAMTETAVSIEQQRQMLQERNHSWQQSSRQLATLQKMEKTPYFARIDFKEKGEPKSESIYIGLGSFTDSDDHFLIYDWRAPISSIYYEGRTGDVTYQTPDGPQDVNISLKRQFLIEDGQIKALFDTQETIGDQMLLEVLGEKSDTQMKTIVTTIQREQNQIIRNTDADLLFVQGAAGSGKTSAILQRIAFLLYRYRGNLDSSQVIMFSPNQLFNDYIADVLPELGEQNMIQMTYFQYVARRLPNLDVQSLFDQFETPISETDGRISRLKESLVFYKAVKKYARFLETEGMRFRDLKVGDRPIITKEKIAEVYYSFNENYHLGNRLDGTKEKLLRSLSHKMSHETKAEWVAERAENLSDEELRELMAGKDFKTGGDENQYIAKQIVLKAFKPLQKSIQRNRFLSIQAQYVQFMRVVPQLVKLADFGLTEADWQAHVTNFVAQLKAKKITLADVTPYLHLYDLMTGKHGERDMRFVFIDEIQDYTPYELAFLKLHFPKARFTLLGDLNQAIFTKGNSSNLLQQVQQLFDAQNTKVVQLTRSYRSTQQVTDFTKGLLKGGQKIEAFNRVGDKPNLIVRQQEADLVADVQRQVAANTAEQLTTAIIAKTLEQAQALTEQLKAAGTQVTLIRSENQRLAAGTLVVPSFLAKGLEFDAIIGWQISAANYNHEDQRQLLYTICSRAMHRLTLLATDELSPLLETVSADLYTVTRD</sequence>
<protein>
    <recommendedName>
        <fullName evidence="6">UvrD-like helicase ATP-binding domain-containing protein</fullName>
    </recommendedName>
</protein>
<dbReference type="Pfam" id="PF13538">
    <property type="entry name" value="UvrD_C_2"/>
    <property type="match status" value="1"/>
</dbReference>
<dbReference type="InterPro" id="IPR027417">
    <property type="entry name" value="P-loop_NTPase"/>
</dbReference>
<dbReference type="GO" id="GO:0016787">
    <property type="term" value="F:hydrolase activity"/>
    <property type="evidence" value="ECO:0007669"/>
    <property type="project" value="UniProtKB-UniRule"/>
</dbReference>
<dbReference type="NCBIfam" id="NF041464">
    <property type="entry name" value="HelD_BACSU"/>
    <property type="match status" value="1"/>
</dbReference>
<evidence type="ECO:0000256" key="3">
    <source>
        <dbReference type="ARBA" id="ARBA00022806"/>
    </source>
</evidence>
<dbReference type="PATRIC" id="fig|1423747.3.peg.1908"/>